<dbReference type="OrthoDB" id="2415936at2759"/>
<dbReference type="InterPro" id="IPR013144">
    <property type="entry name" value="CRA_dom"/>
</dbReference>
<dbReference type="EMBL" id="FMSP01000009">
    <property type="protein sequence ID" value="SCV72613.1"/>
    <property type="molecule type" value="Genomic_DNA"/>
</dbReference>
<dbReference type="Pfam" id="PF08513">
    <property type="entry name" value="LisH"/>
    <property type="match status" value="1"/>
</dbReference>
<dbReference type="Pfam" id="PF10607">
    <property type="entry name" value="CTLH"/>
    <property type="match status" value="1"/>
</dbReference>
<dbReference type="SMART" id="SM00668">
    <property type="entry name" value="CTLH"/>
    <property type="match status" value="1"/>
</dbReference>
<dbReference type="AlphaFoldDB" id="A0A238FKT5"/>
<name>A0A238FKT5_9BASI</name>
<dbReference type="SMART" id="SM00667">
    <property type="entry name" value="LisH"/>
    <property type="match status" value="1"/>
</dbReference>
<feature type="compositionally biased region" description="Low complexity" evidence="1">
    <location>
        <begin position="162"/>
        <end position="186"/>
    </location>
</feature>
<dbReference type="InterPro" id="IPR024964">
    <property type="entry name" value="CTLH/CRA"/>
</dbReference>
<evidence type="ECO:0000259" key="2">
    <source>
        <dbReference type="PROSITE" id="PS50897"/>
    </source>
</evidence>
<feature type="domain" description="CTLH" evidence="2">
    <location>
        <begin position="65"/>
        <end position="122"/>
    </location>
</feature>
<organism evidence="3 4">
    <name type="scientific">Microbotryum intermedium</name>
    <dbReference type="NCBI Taxonomy" id="269621"/>
    <lineage>
        <taxon>Eukaryota</taxon>
        <taxon>Fungi</taxon>
        <taxon>Dikarya</taxon>
        <taxon>Basidiomycota</taxon>
        <taxon>Pucciniomycotina</taxon>
        <taxon>Microbotryomycetes</taxon>
        <taxon>Microbotryales</taxon>
        <taxon>Microbotryaceae</taxon>
        <taxon>Microbotryum</taxon>
    </lineage>
</organism>
<evidence type="ECO:0000313" key="4">
    <source>
        <dbReference type="Proteomes" id="UP000198372"/>
    </source>
</evidence>
<accession>A0A238FKT5</accession>
<dbReference type="PROSITE" id="PS50896">
    <property type="entry name" value="LISH"/>
    <property type="match status" value="1"/>
</dbReference>
<dbReference type="PANTHER" id="PTHR12864">
    <property type="entry name" value="RAN BINDING PROTEIN 9-RELATED"/>
    <property type="match status" value="1"/>
</dbReference>
<dbReference type="Proteomes" id="UP000198372">
    <property type="component" value="Unassembled WGS sequence"/>
</dbReference>
<evidence type="ECO:0000313" key="3">
    <source>
        <dbReference type="EMBL" id="SCV72613.1"/>
    </source>
</evidence>
<dbReference type="STRING" id="269621.A0A238FKT5"/>
<proteinExistence type="predicted"/>
<reference evidence="4" key="1">
    <citation type="submission" date="2016-09" db="EMBL/GenBank/DDBJ databases">
        <authorList>
            <person name="Jeantristanb JTB J.-T."/>
            <person name="Ricardo R."/>
        </authorList>
    </citation>
    <scope>NUCLEOTIDE SEQUENCE [LARGE SCALE GENOMIC DNA]</scope>
</reference>
<keyword evidence="4" id="KW-1185">Reference proteome</keyword>
<dbReference type="InterPro" id="IPR050618">
    <property type="entry name" value="Ubq-SigPath_Reg"/>
</dbReference>
<dbReference type="InterPro" id="IPR006595">
    <property type="entry name" value="CTLH_C"/>
</dbReference>
<dbReference type="InterPro" id="IPR006594">
    <property type="entry name" value="LisH"/>
</dbReference>
<protein>
    <submittedName>
        <fullName evidence="3">BQ2448_4150 protein</fullName>
    </submittedName>
</protein>
<gene>
    <name evidence="3" type="ORF">BQ2448_4150</name>
</gene>
<feature type="region of interest" description="Disordered" evidence="1">
    <location>
        <begin position="162"/>
        <end position="199"/>
    </location>
</feature>
<evidence type="ECO:0000256" key="1">
    <source>
        <dbReference type="SAM" id="MobiDB-lite"/>
    </source>
</evidence>
<dbReference type="SMART" id="SM00757">
    <property type="entry name" value="CRA"/>
    <property type="match status" value="1"/>
</dbReference>
<dbReference type="PROSITE" id="PS50897">
    <property type="entry name" value="CTLH"/>
    <property type="match status" value="1"/>
</dbReference>
<sequence length="294" mass="31896">MASSSSSKRPATTPEEWNNRLAAVDVSKEDLNSIIADYLFTEGYFDAAAHFSREADISPPIDLDSIESRMEIRRAVQRGDVREATELVNNLDPELLDTNPALHFHLLQLQLIELIRQGEIEEALMFAQSELAPRGEESPQFLKELERTMALLAFEMPSLLAATDPPSTSAPAASAPRASSGAASSGKKSRKSGAGGDASCTAAEDATVAMPASISSLLDQSQRLQTASELNAAILTSQSHSKDPKLPGLMKMLVWGESLLHERNVDYPKWSFHDLLRDQSTEESSTTAGDPMVL</sequence>